<dbReference type="OrthoDB" id="2150604at2759"/>
<gene>
    <name evidence="1" type="ORF">COCSADRAFT_99655</name>
</gene>
<dbReference type="RefSeq" id="XP_007704229.1">
    <property type="nucleotide sequence ID" value="XM_007706039.1"/>
</dbReference>
<evidence type="ECO:0000313" key="1">
    <source>
        <dbReference type="EMBL" id="EMD59962.1"/>
    </source>
</evidence>
<dbReference type="PANTHER" id="PTHR28037:SF1">
    <property type="entry name" value="ALCOHOL O-ACETYLTRANSFERASE 1-RELATED"/>
    <property type="match status" value="1"/>
</dbReference>
<reference evidence="2" key="2">
    <citation type="journal article" date="2013" name="PLoS Genet.">
        <title>Comparative genome structure, secondary metabolite, and effector coding capacity across Cochliobolus pathogens.</title>
        <authorList>
            <person name="Condon B.J."/>
            <person name="Leng Y."/>
            <person name="Wu D."/>
            <person name="Bushley K.E."/>
            <person name="Ohm R.A."/>
            <person name="Otillar R."/>
            <person name="Martin J."/>
            <person name="Schackwitz W."/>
            <person name="Grimwood J."/>
            <person name="MohdZainudin N."/>
            <person name="Xue C."/>
            <person name="Wang R."/>
            <person name="Manning V.A."/>
            <person name="Dhillon B."/>
            <person name="Tu Z.J."/>
            <person name="Steffenson B.J."/>
            <person name="Salamov A."/>
            <person name="Sun H."/>
            <person name="Lowry S."/>
            <person name="LaButti K."/>
            <person name="Han J."/>
            <person name="Copeland A."/>
            <person name="Lindquist E."/>
            <person name="Barry K."/>
            <person name="Schmutz J."/>
            <person name="Baker S.E."/>
            <person name="Ciuffetti L.M."/>
            <person name="Grigoriev I.V."/>
            <person name="Zhong S."/>
            <person name="Turgeon B.G."/>
        </authorList>
    </citation>
    <scope>NUCLEOTIDE SEQUENCE [LARGE SCALE GENOMIC DNA]</scope>
    <source>
        <strain evidence="2">ND90Pr / ATCC 201652</strain>
    </source>
</reference>
<reference evidence="1 2" key="1">
    <citation type="journal article" date="2012" name="PLoS Pathog.">
        <title>Diverse lifestyles and strategies of plant pathogenesis encoded in the genomes of eighteen Dothideomycetes fungi.</title>
        <authorList>
            <person name="Ohm R.A."/>
            <person name="Feau N."/>
            <person name="Henrissat B."/>
            <person name="Schoch C.L."/>
            <person name="Horwitz B.A."/>
            <person name="Barry K.W."/>
            <person name="Condon B.J."/>
            <person name="Copeland A.C."/>
            <person name="Dhillon B."/>
            <person name="Glaser F."/>
            <person name="Hesse C.N."/>
            <person name="Kosti I."/>
            <person name="LaButti K."/>
            <person name="Lindquist E.A."/>
            <person name="Lucas S."/>
            <person name="Salamov A.A."/>
            <person name="Bradshaw R.E."/>
            <person name="Ciuffetti L."/>
            <person name="Hamelin R.C."/>
            <person name="Kema G.H.J."/>
            <person name="Lawrence C."/>
            <person name="Scott J.A."/>
            <person name="Spatafora J.W."/>
            <person name="Turgeon B.G."/>
            <person name="de Wit P.J.G.M."/>
            <person name="Zhong S."/>
            <person name="Goodwin S.B."/>
            <person name="Grigoriev I.V."/>
        </authorList>
    </citation>
    <scope>NUCLEOTIDE SEQUENCE [LARGE SCALE GENOMIC DNA]</scope>
    <source>
        <strain evidence="2">ND90Pr / ATCC 201652</strain>
    </source>
</reference>
<dbReference type="KEGG" id="bsc:COCSADRAFT_99655"/>
<dbReference type="OMA" id="YAYVRTE"/>
<evidence type="ECO:0008006" key="3">
    <source>
        <dbReference type="Google" id="ProtNLM"/>
    </source>
</evidence>
<dbReference type="Proteomes" id="UP000016934">
    <property type="component" value="Unassembled WGS sequence"/>
</dbReference>
<dbReference type="eggNOG" id="ENOG502RC91">
    <property type="taxonomic scope" value="Eukaryota"/>
</dbReference>
<dbReference type="AlphaFoldDB" id="M2ST61"/>
<accession>M2ST61</accession>
<dbReference type="EMBL" id="KB445651">
    <property type="protein sequence ID" value="EMD59962.1"/>
    <property type="molecule type" value="Genomic_DNA"/>
</dbReference>
<dbReference type="InterPro" id="IPR023213">
    <property type="entry name" value="CAT-like_dom_sf"/>
</dbReference>
<evidence type="ECO:0000313" key="2">
    <source>
        <dbReference type="Proteomes" id="UP000016934"/>
    </source>
</evidence>
<dbReference type="GO" id="GO:0008080">
    <property type="term" value="F:N-acetyltransferase activity"/>
    <property type="evidence" value="ECO:0007669"/>
    <property type="project" value="TreeGrafter"/>
</dbReference>
<dbReference type="GeneID" id="19141869"/>
<dbReference type="InterPro" id="IPR052058">
    <property type="entry name" value="Alcohol_O-acetyltransferase"/>
</dbReference>
<proteinExistence type="predicted"/>
<sequence>MITNTVLGNLEKLFTAEHNLDFYSGAGVTATYICSTKSHAIQSLVFAAFRILIQRHSILSAIPLDEHKSAPYFGKLSEIDLRTCTSFVERKEAIFLDDMGMVDRELDVLLESQHKLNWKDDQGKKPFWRAIILQSAGLNNQITVSWIFHHALSDGVSGLVFHKHLLRILNQLEQKELLEDGPIVKIPKVELVPPLEGLYKLRLGVSFIIENLWCEWISKRHSKSKLWTGAKCTPDPKFKTLKFRTIVLSKLDTDSLLEMSRNNKTTLSGTLECVTSAAVLVNLDSKKFDRITVAGAISFRRFFRLEGKDIDNEIGVYVSTYRNEHINPISTHSDLIQETKASGQNHVSNIFSWDEARAVRSVINEEIARKGRNSMAGLAHWIGNPNSFWLGKLGKYREEAFCITNIGSWKPETSEDDKWKLSRVVFSQCSSIVGPAFTLSIATGGDGCLVLGFSWLESVVEALLMERIMESIKECIQCLVSGSMKN</sequence>
<dbReference type="SUPFAM" id="SSF52777">
    <property type="entry name" value="CoA-dependent acyltransferases"/>
    <property type="match status" value="1"/>
</dbReference>
<dbReference type="InterPro" id="IPR010828">
    <property type="entry name" value="Atf2/Sli1-like"/>
</dbReference>
<name>M2ST61_COCSN</name>
<protein>
    <recommendedName>
        <fullName evidence="3">Alcohol acetyltransferase</fullName>
    </recommendedName>
</protein>
<dbReference type="PANTHER" id="PTHR28037">
    <property type="entry name" value="ALCOHOL O-ACETYLTRANSFERASE 1-RELATED"/>
    <property type="match status" value="1"/>
</dbReference>
<dbReference type="Gene3D" id="3.30.559.10">
    <property type="entry name" value="Chloramphenicol acetyltransferase-like domain"/>
    <property type="match status" value="1"/>
</dbReference>
<dbReference type="Pfam" id="PF07247">
    <property type="entry name" value="AATase"/>
    <property type="match status" value="1"/>
</dbReference>
<dbReference type="HOGENOM" id="CLU_024469_1_1_1"/>
<organism evidence="1 2">
    <name type="scientific">Cochliobolus sativus (strain ND90Pr / ATCC 201652)</name>
    <name type="common">Common root rot and spot blotch fungus</name>
    <name type="synonym">Bipolaris sorokiniana</name>
    <dbReference type="NCBI Taxonomy" id="665912"/>
    <lineage>
        <taxon>Eukaryota</taxon>
        <taxon>Fungi</taxon>
        <taxon>Dikarya</taxon>
        <taxon>Ascomycota</taxon>
        <taxon>Pezizomycotina</taxon>
        <taxon>Dothideomycetes</taxon>
        <taxon>Pleosporomycetidae</taxon>
        <taxon>Pleosporales</taxon>
        <taxon>Pleosporineae</taxon>
        <taxon>Pleosporaceae</taxon>
        <taxon>Bipolaris</taxon>
    </lineage>
</organism>
<keyword evidence="2" id="KW-1185">Reference proteome</keyword>